<organism evidence="1 2">
    <name type="scientific">Pseudoalteromonas qingdaonensis</name>
    <dbReference type="NCBI Taxonomy" id="3131913"/>
    <lineage>
        <taxon>Bacteria</taxon>
        <taxon>Pseudomonadati</taxon>
        <taxon>Pseudomonadota</taxon>
        <taxon>Gammaproteobacteria</taxon>
        <taxon>Alteromonadales</taxon>
        <taxon>Pseudoalteromonadaceae</taxon>
        <taxon>Pseudoalteromonas</taxon>
    </lineage>
</organism>
<keyword evidence="2" id="KW-1185">Reference proteome</keyword>
<sequence length="77" mass="8872">MKNSDLRCYQCPELFVRFKLALMAAQAEQQDIAFMLKGDDIQGVSDIKRYLTKQKLAFTVTTTAEQLIITVERETRV</sequence>
<dbReference type="Proteomes" id="UP001447008">
    <property type="component" value="Unassembled WGS sequence"/>
</dbReference>
<proteinExistence type="predicted"/>
<comment type="caution">
    <text evidence="1">The sequence shown here is derived from an EMBL/GenBank/DDBJ whole genome shotgun (WGS) entry which is preliminary data.</text>
</comment>
<name>A0ABU9MYA7_9GAMM</name>
<evidence type="ECO:0000313" key="2">
    <source>
        <dbReference type="Proteomes" id="UP001447008"/>
    </source>
</evidence>
<dbReference type="RefSeq" id="WP_342677142.1">
    <property type="nucleotide sequence ID" value="NZ_JBCGCU010000004.1"/>
</dbReference>
<accession>A0ABU9MYA7</accession>
<reference evidence="1 2" key="1">
    <citation type="submission" date="2024-03" db="EMBL/GenBank/DDBJ databases">
        <title>Pseudoalteromonas qingdaonensis sp. nov., isolated from the intestines of marine benthic organisms.</title>
        <authorList>
            <person name="Lin X."/>
            <person name="Fang S."/>
            <person name="Hu X."/>
        </authorList>
    </citation>
    <scope>NUCLEOTIDE SEQUENCE [LARGE SCALE GENOMIC DNA]</scope>
    <source>
        <strain evidence="1 2">YIC-827</strain>
    </source>
</reference>
<gene>
    <name evidence="1" type="ORF">WCN91_05730</name>
</gene>
<evidence type="ECO:0000313" key="1">
    <source>
        <dbReference type="EMBL" id="MEM0514928.1"/>
    </source>
</evidence>
<protein>
    <submittedName>
        <fullName evidence="1">Uncharacterized protein</fullName>
    </submittedName>
</protein>
<dbReference type="EMBL" id="JBCGCU010000004">
    <property type="protein sequence ID" value="MEM0514928.1"/>
    <property type="molecule type" value="Genomic_DNA"/>
</dbReference>